<protein>
    <submittedName>
        <fullName evidence="1">Uncharacterized protein</fullName>
    </submittedName>
</protein>
<evidence type="ECO:0000313" key="1">
    <source>
        <dbReference type="EMBL" id="PAY49230.1"/>
    </source>
</evidence>
<name>A0A9X6S618_9LACO</name>
<dbReference type="RefSeq" id="WP_003706682.1">
    <property type="nucleotide sequence ID" value="NZ_JADCTW010000075.1"/>
</dbReference>
<gene>
    <name evidence="1" type="ORF">A8C52_04625</name>
</gene>
<organism evidence="1 2">
    <name type="scientific">Ligilactobacillus salivarius</name>
    <dbReference type="NCBI Taxonomy" id="1624"/>
    <lineage>
        <taxon>Bacteria</taxon>
        <taxon>Bacillati</taxon>
        <taxon>Bacillota</taxon>
        <taxon>Bacilli</taxon>
        <taxon>Lactobacillales</taxon>
        <taxon>Lactobacillaceae</taxon>
        <taxon>Ligilactobacillus</taxon>
    </lineage>
</organism>
<reference evidence="1 2" key="1">
    <citation type="submission" date="2016-05" db="EMBL/GenBank/DDBJ databases">
        <authorList>
            <person name="Lee J.-Y."/>
            <person name="Kim E.B."/>
            <person name="Choi Y.-J."/>
        </authorList>
    </citation>
    <scope>NUCLEOTIDE SEQUENCE [LARGE SCALE GENOMIC DNA]</scope>
    <source>
        <strain evidence="1 2">KLA006</strain>
    </source>
</reference>
<proteinExistence type="predicted"/>
<dbReference type="Proteomes" id="UP000218139">
    <property type="component" value="Unassembled WGS sequence"/>
</dbReference>
<comment type="caution">
    <text evidence="1">The sequence shown here is derived from an EMBL/GenBank/DDBJ whole genome shotgun (WGS) entry which is preliminary data.</text>
</comment>
<dbReference type="EMBL" id="LXZO01000044">
    <property type="protein sequence ID" value="PAY49230.1"/>
    <property type="molecule type" value="Genomic_DNA"/>
</dbReference>
<sequence>MKKEGTTPRKEAVKRYRKKNPELTRYGLLKRRVNGFVNPKPGTVAEETLSKADLKEYHQDLLELRDSLDKRLEEVKKVMAENEMYIKK</sequence>
<dbReference type="AlphaFoldDB" id="A0A9X6S618"/>
<accession>A0A9X6S618</accession>
<evidence type="ECO:0000313" key="2">
    <source>
        <dbReference type="Proteomes" id="UP000218139"/>
    </source>
</evidence>